<evidence type="ECO:0000256" key="5">
    <source>
        <dbReference type="ARBA" id="ARBA00035648"/>
    </source>
</evidence>
<proteinExistence type="inferred from homology"/>
<comment type="similarity">
    <text evidence="5">Belongs to the YicC/YloC family.</text>
</comment>
<dbReference type="PANTHER" id="PTHR30636:SF3">
    <property type="entry name" value="UPF0701 PROTEIN YICC"/>
    <property type="match status" value="1"/>
</dbReference>
<dbReference type="InterPro" id="IPR005229">
    <property type="entry name" value="YicC/YloC-like"/>
</dbReference>
<evidence type="ECO:0000259" key="6">
    <source>
        <dbReference type="Pfam" id="PF03755"/>
    </source>
</evidence>
<name>A0ABT9VXJ0_9BACI</name>
<keyword evidence="3" id="KW-0255">Endonuclease</keyword>
<keyword evidence="2" id="KW-0540">Nuclease</keyword>
<dbReference type="InterPro" id="IPR013527">
    <property type="entry name" value="YicC-like_N"/>
</dbReference>
<sequence>MNVVSSMTGYGRYETVWQDMKITVEMKSVNHRFCEIIIRSPKQLMLFEEAIKRKVQAHLKRGRVEVYVTCDTNTLVDKKLQVDWELAEAMLQAALELQNKLGLEGKLTIQDLLQREELFRIEEDVQEMDEAFSHTLLEAVTQASLQLKDMREQEGQRLAEDLHTKLRTVNEHTDIIKKLAPQMKEIYAEKLEVRLKQFLEQRVEIDESRFLTEIGVFAEKVDIDEELTRLASHTVQFEQFLGIKDEAIGRKLDFLVQEMNREVNTIGSKANDISIRQKVIELKNELEKIKEQVQNLE</sequence>
<comment type="cofactor">
    <cofactor evidence="1">
        <name>a divalent metal cation</name>
        <dbReference type="ChEBI" id="CHEBI:60240"/>
    </cofactor>
</comment>
<evidence type="ECO:0000256" key="4">
    <source>
        <dbReference type="ARBA" id="ARBA00022801"/>
    </source>
</evidence>
<feature type="domain" description="Endoribonuclease YicC-like N-terminal" evidence="6">
    <location>
        <begin position="4"/>
        <end position="159"/>
    </location>
</feature>
<evidence type="ECO:0000256" key="1">
    <source>
        <dbReference type="ARBA" id="ARBA00001968"/>
    </source>
</evidence>
<dbReference type="RefSeq" id="WP_307393079.1">
    <property type="nucleotide sequence ID" value="NZ_BAAADK010000011.1"/>
</dbReference>
<feature type="domain" description="Endoribonuclease YicC-like C-terminal" evidence="7">
    <location>
        <begin position="176"/>
        <end position="297"/>
    </location>
</feature>
<keyword evidence="9" id="KW-1185">Reference proteome</keyword>
<dbReference type="Pfam" id="PF08340">
    <property type="entry name" value="YicC-like_C"/>
    <property type="match status" value="1"/>
</dbReference>
<evidence type="ECO:0000256" key="2">
    <source>
        <dbReference type="ARBA" id="ARBA00022722"/>
    </source>
</evidence>
<dbReference type="Proteomes" id="UP001235840">
    <property type="component" value="Unassembled WGS sequence"/>
</dbReference>
<evidence type="ECO:0000313" key="8">
    <source>
        <dbReference type="EMBL" id="MDQ0165693.1"/>
    </source>
</evidence>
<dbReference type="EMBL" id="JAUSTY010000005">
    <property type="protein sequence ID" value="MDQ0165693.1"/>
    <property type="molecule type" value="Genomic_DNA"/>
</dbReference>
<dbReference type="InterPro" id="IPR013551">
    <property type="entry name" value="YicC-like_C"/>
</dbReference>
<evidence type="ECO:0000259" key="7">
    <source>
        <dbReference type="Pfam" id="PF08340"/>
    </source>
</evidence>
<reference evidence="8 9" key="1">
    <citation type="submission" date="2023-07" db="EMBL/GenBank/DDBJ databases">
        <title>Genomic Encyclopedia of Type Strains, Phase IV (KMG-IV): sequencing the most valuable type-strain genomes for metagenomic binning, comparative biology and taxonomic classification.</title>
        <authorList>
            <person name="Goeker M."/>
        </authorList>
    </citation>
    <scope>NUCLEOTIDE SEQUENCE [LARGE SCALE GENOMIC DNA]</scope>
    <source>
        <strain evidence="8 9">DSM 12751</strain>
    </source>
</reference>
<gene>
    <name evidence="8" type="ORF">J2S11_001594</name>
</gene>
<evidence type="ECO:0000313" key="9">
    <source>
        <dbReference type="Proteomes" id="UP001235840"/>
    </source>
</evidence>
<organism evidence="8 9">
    <name type="scientific">Caldalkalibacillus horti</name>
    <dbReference type="NCBI Taxonomy" id="77523"/>
    <lineage>
        <taxon>Bacteria</taxon>
        <taxon>Bacillati</taxon>
        <taxon>Bacillota</taxon>
        <taxon>Bacilli</taxon>
        <taxon>Bacillales</taxon>
        <taxon>Bacillaceae</taxon>
        <taxon>Caldalkalibacillus</taxon>
    </lineage>
</organism>
<comment type="caution">
    <text evidence="8">The sequence shown here is derived from an EMBL/GenBank/DDBJ whole genome shotgun (WGS) entry which is preliminary data.</text>
</comment>
<keyword evidence="4" id="KW-0378">Hydrolase</keyword>
<dbReference type="Pfam" id="PF03755">
    <property type="entry name" value="YicC-like_N"/>
    <property type="match status" value="1"/>
</dbReference>
<evidence type="ECO:0000256" key="3">
    <source>
        <dbReference type="ARBA" id="ARBA00022759"/>
    </source>
</evidence>
<dbReference type="PANTHER" id="PTHR30636">
    <property type="entry name" value="UPF0701 PROTEIN YICC"/>
    <property type="match status" value="1"/>
</dbReference>
<accession>A0ABT9VXJ0</accession>
<dbReference type="NCBIfam" id="TIGR00255">
    <property type="entry name" value="YicC/YloC family endoribonuclease"/>
    <property type="match status" value="1"/>
</dbReference>
<protein>
    <submittedName>
        <fullName evidence="8">Uncharacterized protein (TIGR00255 family)</fullName>
    </submittedName>
</protein>